<protein>
    <submittedName>
        <fullName evidence="2">Uncharacterized protein</fullName>
    </submittedName>
</protein>
<dbReference type="OrthoDB" id="5600002at2759"/>
<feature type="region of interest" description="Disordered" evidence="1">
    <location>
        <begin position="675"/>
        <end position="704"/>
    </location>
</feature>
<evidence type="ECO:0000313" key="2">
    <source>
        <dbReference type="EMBL" id="KAF7318477.1"/>
    </source>
</evidence>
<organism evidence="2 3">
    <name type="scientific">Mycena chlorophos</name>
    <name type="common">Agaric fungus</name>
    <name type="synonym">Agaricus chlorophos</name>
    <dbReference type="NCBI Taxonomy" id="658473"/>
    <lineage>
        <taxon>Eukaryota</taxon>
        <taxon>Fungi</taxon>
        <taxon>Dikarya</taxon>
        <taxon>Basidiomycota</taxon>
        <taxon>Agaricomycotina</taxon>
        <taxon>Agaricomycetes</taxon>
        <taxon>Agaricomycetidae</taxon>
        <taxon>Agaricales</taxon>
        <taxon>Marasmiineae</taxon>
        <taxon>Mycenaceae</taxon>
        <taxon>Mycena</taxon>
    </lineage>
</organism>
<dbReference type="Proteomes" id="UP000613580">
    <property type="component" value="Unassembled WGS sequence"/>
</dbReference>
<feature type="region of interest" description="Disordered" evidence="1">
    <location>
        <begin position="81"/>
        <end position="104"/>
    </location>
</feature>
<reference evidence="2" key="1">
    <citation type="submission" date="2020-05" db="EMBL/GenBank/DDBJ databases">
        <title>Mycena genomes resolve the evolution of fungal bioluminescence.</title>
        <authorList>
            <person name="Tsai I.J."/>
        </authorList>
    </citation>
    <scope>NUCLEOTIDE SEQUENCE</scope>
    <source>
        <strain evidence="2">110903Hualien_Pintung</strain>
    </source>
</reference>
<accession>A0A8H6TKM7</accession>
<evidence type="ECO:0000313" key="3">
    <source>
        <dbReference type="Proteomes" id="UP000613580"/>
    </source>
</evidence>
<feature type="region of interest" description="Disordered" evidence="1">
    <location>
        <begin position="815"/>
        <end position="843"/>
    </location>
</feature>
<feature type="compositionally biased region" description="Polar residues" evidence="1">
    <location>
        <begin position="590"/>
        <end position="603"/>
    </location>
</feature>
<feature type="compositionally biased region" description="Low complexity" evidence="1">
    <location>
        <begin position="570"/>
        <end position="589"/>
    </location>
</feature>
<keyword evidence="3" id="KW-1185">Reference proteome</keyword>
<feature type="compositionally biased region" description="Low complexity" evidence="1">
    <location>
        <begin position="675"/>
        <end position="701"/>
    </location>
</feature>
<feature type="region of interest" description="Disordered" evidence="1">
    <location>
        <begin position="545"/>
        <end position="663"/>
    </location>
</feature>
<feature type="compositionally biased region" description="Pro residues" evidence="1">
    <location>
        <begin position="82"/>
        <end position="100"/>
    </location>
</feature>
<feature type="compositionally biased region" description="Pro residues" evidence="1">
    <location>
        <begin position="639"/>
        <end position="651"/>
    </location>
</feature>
<proteinExistence type="predicted"/>
<sequence length="855" mass="89876">MDQLIDSDSDAPIADAAALLAAGTQSRMRRRPAAAQRESVVGSLQSGNARRIVCGAVVVRSAEEQRLEMERSWARAGAYTPSPLPLPLPQPSVSSPPPPTTTTRSTGCGSFVHGAAHPARAGGRWVARADTDDVDPRVVIPLPSMYFSENERRTLDFGTGRHAGCGCGTTGVGCAVCGNALGALFTPCRTHARQSSTSPASLSQVRHYIFLPSAVSPSIYDVLMEVRAIPTTASDATPRPSTSALPRLALSASPELLASTDPATRAYARFLDDIDTIPPPTRPAPPRRALSALPPAGRESFANLIAALRSPTLVETNAPTSGPGEAESTSLFDVDAARAEAGRVQELEEVEPLLPLRMRFNRNRDEEPSIQQMDTEWTSVLPPSLTRGAVPASASAPATPMHVEDEDGEEVAVRGLLHEAMDVDDPSPTLPAPPPQPTLSAVDRATLDFFRSGERDSITDAEQSERLARARMQMQVREAESGSTETETETGQNPFANALEAQGIRLDFDLSRLRRFGVPGTGAGADAEMGLPEAATSRAGLVVRRRAAAAASTSASAGTSPNPSNTNAPQHTETQTQMQTHTHTHTPTQVDSSRQSNANTPVFTFSPDPLPVPQQGGISASASPQAAAIATSASASPPAAVPPPAPVPPNRPIRRFPSQREQQEWLASAGIGSTTTNAHASANANANGTSNNTSPSPSLLTGTAPMTRRASVPNMRGGPGVGVGLNAQRPYAVRTASSSAFAARRIVERVDEDRQVGSASPLMVPVGSGAGTQTANAMGRVERRRERERQMAQIHDEREQLLARVQRARAGFSVVGDATAGGGTGAAGVGSGSGEERRESVSQPAFAFERVRFER</sequence>
<evidence type="ECO:0000256" key="1">
    <source>
        <dbReference type="SAM" id="MobiDB-lite"/>
    </source>
</evidence>
<feature type="compositionally biased region" description="Low complexity" evidence="1">
    <location>
        <begin position="545"/>
        <end position="560"/>
    </location>
</feature>
<feature type="compositionally biased region" description="Gly residues" evidence="1">
    <location>
        <begin position="819"/>
        <end position="833"/>
    </location>
</feature>
<name>A0A8H6TKM7_MYCCL</name>
<comment type="caution">
    <text evidence="2">The sequence shown here is derived from an EMBL/GenBank/DDBJ whole genome shotgun (WGS) entry which is preliminary data.</text>
</comment>
<gene>
    <name evidence="2" type="ORF">HMN09_00356900</name>
</gene>
<dbReference type="AlphaFoldDB" id="A0A8H6TKM7"/>
<feature type="region of interest" description="Disordered" evidence="1">
    <location>
        <begin position="23"/>
        <end position="42"/>
    </location>
</feature>
<dbReference type="EMBL" id="JACAZE010000004">
    <property type="protein sequence ID" value="KAF7318477.1"/>
    <property type="molecule type" value="Genomic_DNA"/>
</dbReference>
<feature type="compositionally biased region" description="Low complexity" evidence="1">
    <location>
        <begin position="619"/>
        <end position="638"/>
    </location>
</feature>
<feature type="region of interest" description="Disordered" evidence="1">
    <location>
        <begin position="753"/>
        <end position="788"/>
    </location>
</feature>